<reference evidence="1 2" key="1">
    <citation type="submission" date="2020-08" db="EMBL/GenBank/DDBJ databases">
        <title>Sequencing the genomes of 1000 actinobacteria strains.</title>
        <authorList>
            <person name="Klenk H.-P."/>
        </authorList>
    </citation>
    <scope>NUCLEOTIDE SEQUENCE [LARGE SCALE GENOMIC DNA]</scope>
    <source>
        <strain evidence="1 2">DSM 45298</strain>
    </source>
</reference>
<keyword evidence="2" id="KW-1185">Reference proteome</keyword>
<gene>
    <name evidence="1" type="ORF">BKA16_002909</name>
</gene>
<protein>
    <submittedName>
        <fullName evidence="1">Uncharacterized protein</fullName>
    </submittedName>
</protein>
<proteinExistence type="predicted"/>
<name>A0A840FA18_9ACTN</name>
<evidence type="ECO:0000313" key="2">
    <source>
        <dbReference type="Proteomes" id="UP000551501"/>
    </source>
</evidence>
<dbReference type="RefSeq" id="WP_343067430.1">
    <property type="nucleotide sequence ID" value="NZ_JACIFP010000001.1"/>
</dbReference>
<dbReference type="Proteomes" id="UP000551501">
    <property type="component" value="Unassembled WGS sequence"/>
</dbReference>
<dbReference type="AlphaFoldDB" id="A0A840FA18"/>
<accession>A0A840FA18</accession>
<comment type="caution">
    <text evidence="1">The sequence shown here is derived from an EMBL/GenBank/DDBJ whole genome shotgun (WGS) entry which is preliminary data.</text>
</comment>
<dbReference type="EMBL" id="JACIFP010000001">
    <property type="protein sequence ID" value="MBB4136357.1"/>
    <property type="molecule type" value="Genomic_DNA"/>
</dbReference>
<organism evidence="1 2">
    <name type="scientific">Gordonia humi</name>
    <dbReference type="NCBI Taxonomy" id="686429"/>
    <lineage>
        <taxon>Bacteria</taxon>
        <taxon>Bacillati</taxon>
        <taxon>Actinomycetota</taxon>
        <taxon>Actinomycetes</taxon>
        <taxon>Mycobacteriales</taxon>
        <taxon>Gordoniaceae</taxon>
        <taxon>Gordonia</taxon>
    </lineage>
</organism>
<evidence type="ECO:0000313" key="1">
    <source>
        <dbReference type="EMBL" id="MBB4136357.1"/>
    </source>
</evidence>
<sequence>MVWKRSPKVIALLSGLGDGTIAATHEGLDTLPGRATEHLRALMQHHQLLPPRDRWLPRFEQWIEMKLDGLPAEVARPARHFATWHQLRRIREIADDGHDTQPSARSAKQEITETIKFLTWLHQTHARTIASCTQYDVDQWIATGPTTRHAIRTFLVVCKRDKLNTTVALGHRAARTSPELTQDQRIAWIGELVTGTSETLSYRVAGILILLYAQPLKAVVRLRREAVLDGVPMTIAFGTHPVDVPEPFADLVRQLLRHRTNLRITGEDTPWLFPGRHADTHMFPDTVMHRLRKIGMSNLGARNSALNDLVIECPPPIVADALGYSHQVAFHHAELAGETWARYAGRTIRQP</sequence>